<dbReference type="Pfam" id="PF08922">
    <property type="entry name" value="DUF1905"/>
    <property type="match status" value="1"/>
</dbReference>
<evidence type="ECO:0000313" key="2">
    <source>
        <dbReference type="EMBL" id="SQI51471.1"/>
    </source>
</evidence>
<dbReference type="InterPro" id="IPR037079">
    <property type="entry name" value="AF2212/PG0164-like_sf"/>
</dbReference>
<dbReference type="EMBL" id="LS483476">
    <property type="protein sequence ID" value="SQI51471.1"/>
    <property type="molecule type" value="Genomic_DNA"/>
</dbReference>
<dbReference type="KEGG" id="blen:NCTC4824_00268"/>
<dbReference type="STRING" id="1348624.GCA_001591545_03773"/>
<proteinExistence type="predicted"/>
<dbReference type="RefSeq" id="WP_066145891.1">
    <property type="nucleotide sequence ID" value="NZ_CBCSGM010000002.1"/>
</dbReference>
<dbReference type="SUPFAM" id="SSF141694">
    <property type="entry name" value="AF2212/PG0164-like"/>
    <property type="match status" value="1"/>
</dbReference>
<dbReference type="Proteomes" id="UP000249134">
    <property type="component" value="Chromosome 1"/>
</dbReference>
<evidence type="ECO:0000256" key="1">
    <source>
        <dbReference type="SAM" id="MobiDB-lite"/>
    </source>
</evidence>
<organism evidence="2 3">
    <name type="scientific">Lederbergia lenta</name>
    <name type="common">Bacillus lentus</name>
    <dbReference type="NCBI Taxonomy" id="1467"/>
    <lineage>
        <taxon>Bacteria</taxon>
        <taxon>Bacillati</taxon>
        <taxon>Bacillota</taxon>
        <taxon>Bacilli</taxon>
        <taxon>Bacillales</taxon>
        <taxon>Bacillaceae</taxon>
        <taxon>Lederbergia</taxon>
    </lineage>
</organism>
<keyword evidence="3" id="KW-1185">Reference proteome</keyword>
<feature type="compositionally biased region" description="Basic and acidic residues" evidence="1">
    <location>
        <begin position="77"/>
        <end position="96"/>
    </location>
</feature>
<name>A0A2X4VKW8_LEDLE</name>
<gene>
    <name evidence="2" type="ORF">NCTC4824_00268</name>
</gene>
<reference evidence="2 3" key="1">
    <citation type="submission" date="2018-06" db="EMBL/GenBank/DDBJ databases">
        <authorList>
            <consortium name="Pathogen Informatics"/>
            <person name="Doyle S."/>
        </authorList>
    </citation>
    <scope>NUCLEOTIDE SEQUENCE [LARGE SCALE GENOMIC DNA]</scope>
    <source>
        <strain evidence="2 3">NCTC4824</strain>
    </source>
</reference>
<evidence type="ECO:0000313" key="3">
    <source>
        <dbReference type="Proteomes" id="UP000249134"/>
    </source>
</evidence>
<dbReference type="AlphaFoldDB" id="A0A2X4VKW8"/>
<protein>
    <submittedName>
        <fullName evidence="2">Domain of uncharacterized function (DUF1905)</fullName>
    </submittedName>
</protein>
<dbReference type="Gene3D" id="2.40.30.100">
    <property type="entry name" value="AF2212/PG0164-like"/>
    <property type="match status" value="1"/>
</dbReference>
<feature type="region of interest" description="Disordered" evidence="1">
    <location>
        <begin position="76"/>
        <end position="96"/>
    </location>
</feature>
<dbReference type="InterPro" id="IPR015018">
    <property type="entry name" value="DUF1905"/>
</dbReference>
<sequence length="96" mass="11192">MRKTYEFEAIIQKLDGMNAANIEFPYFIETEFGTKGQVKVKVCFKDYEYRGSLANMGLEYHCIGVVQRVRQAIGKQPGDRIKGRMYRDTEPRGRFT</sequence>
<accession>A0A2X4VKW8</accession>